<dbReference type="PIRSF" id="PIRSF026426">
    <property type="entry name" value="DUF1499"/>
    <property type="match status" value="1"/>
</dbReference>
<dbReference type="Proteomes" id="UP001595476">
    <property type="component" value="Unassembled WGS sequence"/>
</dbReference>
<dbReference type="PANTHER" id="PTHR34801">
    <property type="entry name" value="EXPRESSED PROTEIN"/>
    <property type="match status" value="1"/>
</dbReference>
<name>A0ABV7HKJ7_9GAMM</name>
<proteinExistence type="predicted"/>
<evidence type="ECO:0000313" key="1">
    <source>
        <dbReference type="EMBL" id="MFC3152995.1"/>
    </source>
</evidence>
<accession>A0ABV7HKJ7</accession>
<comment type="caution">
    <text evidence="1">The sequence shown here is derived from an EMBL/GenBank/DDBJ whole genome shotgun (WGS) entry which is preliminary data.</text>
</comment>
<reference evidence="2" key="1">
    <citation type="journal article" date="2019" name="Int. J. Syst. Evol. Microbiol.">
        <title>The Global Catalogue of Microorganisms (GCM) 10K type strain sequencing project: providing services to taxonomists for standard genome sequencing and annotation.</title>
        <authorList>
            <consortium name="The Broad Institute Genomics Platform"/>
            <consortium name="The Broad Institute Genome Sequencing Center for Infectious Disease"/>
            <person name="Wu L."/>
            <person name="Ma J."/>
        </authorList>
    </citation>
    <scope>NUCLEOTIDE SEQUENCE [LARGE SCALE GENOMIC DNA]</scope>
    <source>
        <strain evidence="2">KCTC 52438</strain>
    </source>
</reference>
<dbReference type="EMBL" id="JBHRSZ010000007">
    <property type="protein sequence ID" value="MFC3152995.1"/>
    <property type="molecule type" value="Genomic_DNA"/>
</dbReference>
<sequence>MFQKILLWVFVVLFILSAALYTRFYTLGHESQGYTALGLEQGLLSPCPDKPNCVNSEFPDDQSHYIAPLLITDSEWNSLKITLRQAIRQDGGTVTNVQEFYMAAEYQSSWFGFVDDLELRFDPNQSLLHIRSGSRVGYSDLDVNSERTNRLKGVIEQLLVIN</sequence>
<evidence type="ECO:0000313" key="2">
    <source>
        <dbReference type="Proteomes" id="UP001595476"/>
    </source>
</evidence>
<dbReference type="Pfam" id="PF07386">
    <property type="entry name" value="DUF1499"/>
    <property type="match status" value="1"/>
</dbReference>
<keyword evidence="2" id="KW-1185">Reference proteome</keyword>
<dbReference type="InterPro" id="IPR010865">
    <property type="entry name" value="DUF1499"/>
</dbReference>
<protein>
    <submittedName>
        <fullName evidence="1">DUF1499 domain-containing protein</fullName>
    </submittedName>
</protein>
<dbReference type="RefSeq" id="WP_386722916.1">
    <property type="nucleotide sequence ID" value="NZ_JBHRSZ010000007.1"/>
</dbReference>
<gene>
    <name evidence="1" type="ORF">ACFOEK_18285</name>
</gene>
<organism evidence="1 2">
    <name type="scientific">Litoribrevibacter euphylliae</name>
    <dbReference type="NCBI Taxonomy" id="1834034"/>
    <lineage>
        <taxon>Bacteria</taxon>
        <taxon>Pseudomonadati</taxon>
        <taxon>Pseudomonadota</taxon>
        <taxon>Gammaproteobacteria</taxon>
        <taxon>Oceanospirillales</taxon>
        <taxon>Oceanospirillaceae</taxon>
        <taxon>Litoribrevibacter</taxon>
    </lineage>
</organism>
<dbReference type="PANTHER" id="PTHR34801:SF6">
    <property type="entry name" value="SLL1620 PROTEIN"/>
    <property type="match status" value="1"/>
</dbReference>